<reference evidence="3" key="1">
    <citation type="submission" date="2025-08" db="UniProtKB">
        <authorList>
            <consortium name="RefSeq"/>
        </authorList>
    </citation>
    <scope>IDENTIFICATION</scope>
    <source>
        <tissue evidence="3">Fruit stalk</tissue>
    </source>
</reference>
<accession>A0A6P6AU11</accession>
<dbReference type="KEGG" id="dzi:111312371"/>
<dbReference type="GeneID" id="111312371"/>
<evidence type="ECO:0000313" key="3">
    <source>
        <dbReference type="RefSeq" id="XP_022768315.1"/>
    </source>
</evidence>
<gene>
    <name evidence="3" type="primary">LOC111312371</name>
</gene>
<dbReference type="AlphaFoldDB" id="A0A6P6AU11"/>
<keyword evidence="2" id="KW-1185">Reference proteome</keyword>
<keyword evidence="1" id="KW-0175">Coiled coil</keyword>
<organism evidence="2 3">
    <name type="scientific">Durio zibethinus</name>
    <name type="common">Durian</name>
    <dbReference type="NCBI Taxonomy" id="66656"/>
    <lineage>
        <taxon>Eukaryota</taxon>
        <taxon>Viridiplantae</taxon>
        <taxon>Streptophyta</taxon>
        <taxon>Embryophyta</taxon>
        <taxon>Tracheophyta</taxon>
        <taxon>Spermatophyta</taxon>
        <taxon>Magnoliopsida</taxon>
        <taxon>eudicotyledons</taxon>
        <taxon>Gunneridae</taxon>
        <taxon>Pentapetalae</taxon>
        <taxon>rosids</taxon>
        <taxon>malvids</taxon>
        <taxon>Malvales</taxon>
        <taxon>Malvaceae</taxon>
        <taxon>Helicteroideae</taxon>
        <taxon>Durio</taxon>
    </lineage>
</organism>
<evidence type="ECO:0000313" key="2">
    <source>
        <dbReference type="Proteomes" id="UP000515121"/>
    </source>
</evidence>
<evidence type="ECO:0000256" key="1">
    <source>
        <dbReference type="SAM" id="Coils"/>
    </source>
</evidence>
<sequence length="261" mass="30641">MEICGKDQYKHIPKIPTPTDRDEYGNQKSVSRAEVVLNWQTENSLQQNSYLHRIEHKLDQVSQHFDQSLVNLQNIILEIQSRIITLDQELRYMAENNTGIIYAFTEREKEMKSLKIQLADLQNQFRQKQQQQQAASSYNIFTPYHTGMHDTPYQAYTLPAFQPYNPPTSPPKPFFTHFQYKPPPTSIPTSSQPTQYFTPLSEQPDQLPFGTTEKWIHRFREKQPVDPKPKRVAEQPLNHTQAQVLHLKTLHHNQTKNLYNS</sequence>
<name>A0A6P6AU11_DURZI</name>
<dbReference type="Proteomes" id="UP000515121">
    <property type="component" value="Unplaced"/>
</dbReference>
<protein>
    <submittedName>
        <fullName evidence="3">Uncharacterized protein LOC111312371</fullName>
    </submittedName>
</protein>
<dbReference type="RefSeq" id="XP_022768315.1">
    <property type="nucleotide sequence ID" value="XM_022912580.1"/>
</dbReference>
<feature type="coiled-coil region" evidence="1">
    <location>
        <begin position="104"/>
        <end position="131"/>
    </location>
</feature>
<proteinExistence type="predicted"/>